<name>A0A2T4HXK2_9SPHN</name>
<organism evidence="1 2">
    <name type="scientific">Edaphosphingomonas fennica</name>
    <dbReference type="NCBI Taxonomy" id="114404"/>
    <lineage>
        <taxon>Bacteria</taxon>
        <taxon>Pseudomonadati</taxon>
        <taxon>Pseudomonadota</taxon>
        <taxon>Alphaproteobacteria</taxon>
        <taxon>Sphingomonadales</taxon>
        <taxon>Rhizorhabdaceae</taxon>
        <taxon>Edaphosphingomonas</taxon>
    </lineage>
</organism>
<sequence>MSDSPNGLPELTSDLMSRAVCNTSHPADAVSALVLAAGVILNAKFGAARSIALLRDVIDETEQQLASRCQPPASAS</sequence>
<dbReference type="EMBL" id="PHHF01000047">
    <property type="protein sequence ID" value="PTD20427.1"/>
    <property type="molecule type" value="Genomic_DNA"/>
</dbReference>
<dbReference type="RefSeq" id="WP_107394972.1">
    <property type="nucleotide sequence ID" value="NZ_PHHF01000047.1"/>
</dbReference>
<comment type="caution">
    <text evidence="1">The sequence shown here is derived from an EMBL/GenBank/DDBJ whole genome shotgun (WGS) entry which is preliminary data.</text>
</comment>
<reference evidence="1 2" key="1">
    <citation type="submission" date="2017-11" db="EMBL/GenBank/DDBJ databases">
        <title>Sphingomonas oleivorans sp. nov., isolated from oil-contaminated soil.</title>
        <authorList>
            <person name="Wang L."/>
            <person name="Chen L."/>
        </authorList>
    </citation>
    <scope>NUCLEOTIDE SEQUENCE [LARGE SCALE GENOMIC DNA]</scope>
    <source>
        <strain evidence="1 2">K101</strain>
    </source>
</reference>
<gene>
    <name evidence="1" type="ORF">CV103_11355</name>
</gene>
<dbReference type="Proteomes" id="UP000241206">
    <property type="component" value="Unassembled WGS sequence"/>
</dbReference>
<keyword evidence="2" id="KW-1185">Reference proteome</keyword>
<proteinExistence type="predicted"/>
<accession>A0A2T4HXK2</accession>
<dbReference type="AlphaFoldDB" id="A0A2T4HXK2"/>
<evidence type="ECO:0000313" key="1">
    <source>
        <dbReference type="EMBL" id="PTD20427.1"/>
    </source>
</evidence>
<protein>
    <submittedName>
        <fullName evidence="1">Uncharacterized protein</fullName>
    </submittedName>
</protein>
<evidence type="ECO:0000313" key="2">
    <source>
        <dbReference type="Proteomes" id="UP000241206"/>
    </source>
</evidence>